<organism evidence="2 3">
    <name type="scientific">Coccomyxa viridis</name>
    <dbReference type="NCBI Taxonomy" id="1274662"/>
    <lineage>
        <taxon>Eukaryota</taxon>
        <taxon>Viridiplantae</taxon>
        <taxon>Chlorophyta</taxon>
        <taxon>core chlorophytes</taxon>
        <taxon>Trebouxiophyceae</taxon>
        <taxon>Trebouxiophyceae incertae sedis</taxon>
        <taxon>Coccomyxaceae</taxon>
        <taxon>Coccomyxa</taxon>
    </lineage>
</organism>
<evidence type="ECO:0000313" key="3">
    <source>
        <dbReference type="Proteomes" id="UP001497392"/>
    </source>
</evidence>
<accession>A0ABP1FZ41</accession>
<feature type="region of interest" description="Disordered" evidence="1">
    <location>
        <begin position="1"/>
        <end position="146"/>
    </location>
</feature>
<gene>
    <name evidence="2" type="primary">g7940</name>
    <name evidence="2" type="ORF">VP750_LOCUS6818</name>
</gene>
<dbReference type="Proteomes" id="UP001497392">
    <property type="component" value="Unassembled WGS sequence"/>
</dbReference>
<evidence type="ECO:0000256" key="1">
    <source>
        <dbReference type="SAM" id="MobiDB-lite"/>
    </source>
</evidence>
<reference evidence="2 3" key="1">
    <citation type="submission" date="2024-06" db="EMBL/GenBank/DDBJ databases">
        <authorList>
            <person name="Kraege A."/>
            <person name="Thomma B."/>
        </authorList>
    </citation>
    <scope>NUCLEOTIDE SEQUENCE [LARGE SCALE GENOMIC DNA]</scope>
</reference>
<keyword evidence="3" id="KW-1185">Reference proteome</keyword>
<sequence length="146" mass="15769">MMHNTDENAGTAAGMRAETPEEEMTAAAEMPEGGRVNAQSEEPSAWYQQSEELAIRGHQQGVPQQTRQPQSAPAVHTLDDIMSQFEGMPQPPLRPFSAPIARWEGPTEASASPVQAQANQHSAGGHAVQVHAAHTDQDQAMRCCPY</sequence>
<feature type="compositionally biased region" description="Low complexity" evidence="1">
    <location>
        <begin position="121"/>
        <end position="132"/>
    </location>
</feature>
<feature type="compositionally biased region" description="Low complexity" evidence="1">
    <location>
        <begin position="59"/>
        <end position="70"/>
    </location>
</feature>
<proteinExistence type="predicted"/>
<feature type="compositionally biased region" description="Polar residues" evidence="1">
    <location>
        <begin position="109"/>
        <end position="120"/>
    </location>
</feature>
<evidence type="ECO:0000313" key="2">
    <source>
        <dbReference type="EMBL" id="CAL5225159.1"/>
    </source>
</evidence>
<protein>
    <submittedName>
        <fullName evidence="2">G7940 protein</fullName>
    </submittedName>
</protein>
<comment type="caution">
    <text evidence="2">The sequence shown here is derived from an EMBL/GenBank/DDBJ whole genome shotgun (WGS) entry which is preliminary data.</text>
</comment>
<dbReference type="EMBL" id="CAXHTA020000012">
    <property type="protein sequence ID" value="CAL5225159.1"/>
    <property type="molecule type" value="Genomic_DNA"/>
</dbReference>
<name>A0ABP1FZ41_9CHLO</name>
<feature type="compositionally biased region" description="Polar residues" evidence="1">
    <location>
        <begin position="37"/>
        <end position="51"/>
    </location>
</feature>